<protein>
    <submittedName>
        <fullName evidence="1">Uncharacterized protein</fullName>
    </submittedName>
</protein>
<accession>A0A1F5NV42</accession>
<gene>
    <name evidence="1" type="ORF">A2826_00480</name>
</gene>
<organism evidence="1 2">
    <name type="scientific">Candidatus Doudnabacteria bacterium RIFCSPHIGHO2_01_FULL_43_23</name>
    <dbReference type="NCBI Taxonomy" id="1817822"/>
    <lineage>
        <taxon>Bacteria</taxon>
        <taxon>Candidatus Doudnaibacteriota</taxon>
    </lineage>
</organism>
<proteinExistence type="predicted"/>
<reference evidence="1 2" key="1">
    <citation type="journal article" date="2016" name="Nat. Commun.">
        <title>Thousands of microbial genomes shed light on interconnected biogeochemical processes in an aquifer system.</title>
        <authorList>
            <person name="Anantharaman K."/>
            <person name="Brown C.T."/>
            <person name="Hug L.A."/>
            <person name="Sharon I."/>
            <person name="Castelle C.J."/>
            <person name="Probst A.J."/>
            <person name="Thomas B.C."/>
            <person name="Singh A."/>
            <person name="Wilkins M.J."/>
            <person name="Karaoz U."/>
            <person name="Brodie E.L."/>
            <person name="Williams K.H."/>
            <person name="Hubbard S.S."/>
            <person name="Banfield J.F."/>
        </authorList>
    </citation>
    <scope>NUCLEOTIDE SEQUENCE [LARGE SCALE GENOMIC DNA]</scope>
</reference>
<dbReference type="Proteomes" id="UP000177912">
    <property type="component" value="Unassembled WGS sequence"/>
</dbReference>
<dbReference type="AlphaFoldDB" id="A0A1F5NV42"/>
<comment type="caution">
    <text evidence="1">The sequence shown here is derived from an EMBL/GenBank/DDBJ whole genome shotgun (WGS) entry which is preliminary data.</text>
</comment>
<name>A0A1F5NV42_9BACT</name>
<dbReference type="EMBL" id="MFEI01000007">
    <property type="protein sequence ID" value="OGE81518.1"/>
    <property type="molecule type" value="Genomic_DNA"/>
</dbReference>
<evidence type="ECO:0000313" key="1">
    <source>
        <dbReference type="EMBL" id="OGE81518.1"/>
    </source>
</evidence>
<evidence type="ECO:0000313" key="2">
    <source>
        <dbReference type="Proteomes" id="UP000177912"/>
    </source>
</evidence>
<sequence>MNQESERELPLEVRIEQRATNLGNEIKDAANLMRQEGLSERAIAGHFATVEGLNNFMETSNLKGADKEKLILEFQDAIRTLVHGLTMGDQAQRRKEQLNIANGEGELRKQVEKALRQANKTGMVGGQETVLKREQEV</sequence>